<dbReference type="EMBL" id="VSFF01000004">
    <property type="protein sequence ID" value="TYC16073.1"/>
    <property type="molecule type" value="Genomic_DNA"/>
</dbReference>
<keyword evidence="1" id="KW-1133">Transmembrane helix</keyword>
<dbReference type="OrthoDB" id="3474211at2"/>
<evidence type="ECO:0000256" key="1">
    <source>
        <dbReference type="SAM" id="Phobius"/>
    </source>
</evidence>
<keyword evidence="1" id="KW-0472">Membrane</keyword>
<proteinExistence type="predicted"/>
<gene>
    <name evidence="2" type="ORF">FXF65_12190</name>
</gene>
<comment type="caution">
    <text evidence="2">The sequence shown here is derived from an EMBL/GenBank/DDBJ whole genome shotgun (WGS) entry which is preliminary data.</text>
</comment>
<reference evidence="2 3" key="1">
    <citation type="submission" date="2019-08" db="EMBL/GenBank/DDBJ databases">
        <title>Actinomadura sp. nov. CYP1-5 isolated from mountain soil.</title>
        <authorList>
            <person name="Songsumanus A."/>
            <person name="Kuncharoen N."/>
            <person name="Kudo T."/>
            <person name="Yuki M."/>
            <person name="Igarashi Y."/>
            <person name="Tanasupawat S."/>
        </authorList>
    </citation>
    <scope>NUCLEOTIDE SEQUENCE [LARGE SCALE GENOMIC DNA]</scope>
    <source>
        <strain evidence="2 3">GKU157</strain>
    </source>
</reference>
<sequence length="348" mass="37132">MTMPYSMQDLVEVMEDESARGTPPADLLDGVRRRVRRGNRRRAAAGALGVALAAAGSFAVIARPDGGGPPPGDEQRALAAAMPGTPNETFRDGPQAEGLHPLKEVRFTQFGRMARVTFTPTEPFTMYTAQCADGRAFETTRGTFGSGDCGSTSYLRTTPGMPVTVQMTVLPVEPGRGLSDALVTGGGVSGLYRYLNSHPPTPGNWSIRIYNGKCGSMCTWMANPRDARRQPSVEGLPLLARVTGTADGRVRPVRLKRPGTSLRMRVTCLDGAATAVVQYGTHARVIACEAAESEGVVRDVRIEADTSLMIAVLPAEANKVRATDEAALAKLMKGVKPAGKWTLEVYAR</sequence>
<evidence type="ECO:0000313" key="2">
    <source>
        <dbReference type="EMBL" id="TYC16073.1"/>
    </source>
</evidence>
<evidence type="ECO:0000313" key="3">
    <source>
        <dbReference type="Proteomes" id="UP000322634"/>
    </source>
</evidence>
<dbReference type="RefSeq" id="WP_148349868.1">
    <property type="nucleotide sequence ID" value="NZ_JBHSBF010000009.1"/>
</dbReference>
<keyword evidence="3" id="KW-1185">Reference proteome</keyword>
<dbReference type="AlphaFoldDB" id="A0A5D0UER0"/>
<protein>
    <submittedName>
        <fullName evidence="2">Uncharacterized protein</fullName>
    </submittedName>
</protein>
<accession>A0A5D0UER0</accession>
<keyword evidence="1" id="KW-0812">Transmembrane</keyword>
<organism evidence="2 3">
    <name type="scientific">Actinomadura syzygii</name>
    <dbReference type="NCBI Taxonomy" id="1427538"/>
    <lineage>
        <taxon>Bacteria</taxon>
        <taxon>Bacillati</taxon>
        <taxon>Actinomycetota</taxon>
        <taxon>Actinomycetes</taxon>
        <taxon>Streptosporangiales</taxon>
        <taxon>Thermomonosporaceae</taxon>
        <taxon>Actinomadura</taxon>
    </lineage>
</organism>
<dbReference type="Proteomes" id="UP000322634">
    <property type="component" value="Unassembled WGS sequence"/>
</dbReference>
<name>A0A5D0UER0_9ACTN</name>
<feature type="transmembrane region" description="Helical" evidence="1">
    <location>
        <begin position="43"/>
        <end position="62"/>
    </location>
</feature>